<feature type="domain" description="Transposase IS204/IS1001/IS1096/IS1165 zinc-finger" evidence="2">
    <location>
        <begin position="31"/>
        <end position="77"/>
    </location>
</feature>
<dbReference type="InterPro" id="IPR029261">
    <property type="entry name" value="Transposase_Znf"/>
</dbReference>
<gene>
    <name evidence="3" type="ORF">GGD40_000905</name>
</gene>
<dbReference type="RefSeq" id="WP_179742913.1">
    <property type="nucleotide sequence ID" value="NZ_JACCAS010000001.1"/>
</dbReference>
<organism evidence="3 4">
    <name type="scientific">Paraburkholderia bryophila</name>
    <dbReference type="NCBI Taxonomy" id="420952"/>
    <lineage>
        <taxon>Bacteria</taxon>
        <taxon>Pseudomonadati</taxon>
        <taxon>Pseudomonadota</taxon>
        <taxon>Betaproteobacteria</taxon>
        <taxon>Burkholderiales</taxon>
        <taxon>Burkholderiaceae</taxon>
        <taxon>Paraburkholderia</taxon>
    </lineage>
</organism>
<proteinExistence type="predicted"/>
<evidence type="ECO:0000259" key="2">
    <source>
        <dbReference type="Pfam" id="PF14690"/>
    </source>
</evidence>
<dbReference type="PANTHER" id="PTHR33498">
    <property type="entry name" value="TRANSPOSASE FOR INSERTION SEQUENCE ELEMENT IS1557"/>
    <property type="match status" value="1"/>
</dbReference>
<comment type="caution">
    <text evidence="3">The sequence shown here is derived from an EMBL/GenBank/DDBJ whole genome shotgun (WGS) entry which is preliminary data.</text>
</comment>
<keyword evidence="4" id="KW-1185">Reference proteome</keyword>
<evidence type="ECO:0000259" key="1">
    <source>
        <dbReference type="Pfam" id="PF01610"/>
    </source>
</evidence>
<evidence type="ECO:0000313" key="4">
    <source>
        <dbReference type="Proteomes" id="UP000540929"/>
    </source>
</evidence>
<sequence length="460" mass="52480">MKDILDMEGWSLTDKRTEGLVETFSAEYVHEPIACSKCGGIKLYRHGTKKTTYADAPLRGFAAKLEATVRRYRCRDCGETFLQPLGGVLDERRMTVRCAEFIAKQALKHTFVHVAREVGIDEKTVRAVAAERMGELGATHKPRLPKVLGIDETKIAGELRLVLTDVEGRRLLDMLPARDKGTLAAWLWQFKDRNAVKVVTIDMWRPYQRLAAELLPNAVVVVDKFHIMRMAGEAMDRVRIRLAKVKQPEVRRHWVRSKVMLNKRPHNLTEKQRFNLEMWLDNEPEIAAAYRAKEAFYGLFDLPKDEAIRAFDGFAASVESSVKPEFKPLLTAMRNWRSEILAVFDHKYTNAFTESLNNLTKHIVKAGRGYSFEVLRARILANYGDPVKEPLFFEFLLRDDGNPCANCGLPCRAEDMHLVTLPPVTRGQRTKRALVCGVCEPRFNTEKVIAHRKTSTRKTG</sequence>
<dbReference type="Proteomes" id="UP000540929">
    <property type="component" value="Unassembled WGS sequence"/>
</dbReference>
<evidence type="ECO:0000313" key="3">
    <source>
        <dbReference type="EMBL" id="NYH21426.1"/>
    </source>
</evidence>
<dbReference type="InterPro" id="IPR002560">
    <property type="entry name" value="Transposase_DDE"/>
</dbReference>
<name>A0A7Z0B4P5_9BURK</name>
<accession>A0A7Z0B4P5</accession>
<dbReference type="InterPro" id="IPR047951">
    <property type="entry name" value="Transpos_ISL3"/>
</dbReference>
<dbReference type="NCBIfam" id="NF033550">
    <property type="entry name" value="transpos_ISL3"/>
    <property type="match status" value="1"/>
</dbReference>
<reference evidence="3 4" key="1">
    <citation type="submission" date="2020-07" db="EMBL/GenBank/DDBJ databases">
        <title>Exploring microbial biodiversity for novel pathways involved in the catabolism of aromatic compounds derived from lignin.</title>
        <authorList>
            <person name="Elkins J."/>
        </authorList>
    </citation>
    <scope>NUCLEOTIDE SEQUENCE [LARGE SCALE GENOMIC DNA]</scope>
    <source>
        <strain evidence="3 4">H2C3C</strain>
    </source>
</reference>
<dbReference type="Pfam" id="PF14690">
    <property type="entry name" value="Zn_ribbon_ISL3"/>
    <property type="match status" value="1"/>
</dbReference>
<dbReference type="EMBL" id="JACCAS010000001">
    <property type="protein sequence ID" value="NYH21426.1"/>
    <property type="molecule type" value="Genomic_DNA"/>
</dbReference>
<dbReference type="PANTHER" id="PTHR33498:SF1">
    <property type="entry name" value="TRANSPOSASE FOR INSERTION SEQUENCE ELEMENT IS1557"/>
    <property type="match status" value="1"/>
</dbReference>
<protein>
    <submittedName>
        <fullName evidence="3">Transposase</fullName>
    </submittedName>
</protein>
<dbReference type="AlphaFoldDB" id="A0A7Z0B4P5"/>
<dbReference type="Pfam" id="PF01610">
    <property type="entry name" value="DDE_Tnp_ISL3"/>
    <property type="match status" value="1"/>
</dbReference>
<feature type="domain" description="Transposase IS204/IS1001/IS1096/IS1165 DDE" evidence="1">
    <location>
        <begin position="148"/>
        <end position="379"/>
    </location>
</feature>